<dbReference type="Pfam" id="PF18939">
    <property type="entry name" value="DUF5686"/>
    <property type="match status" value="1"/>
</dbReference>
<dbReference type="RefSeq" id="WP_109323047.1">
    <property type="nucleotide sequence ID" value="NZ_CP029346.1"/>
</dbReference>
<keyword evidence="2" id="KW-0732">Signal</keyword>
<keyword evidence="1" id="KW-0175">Coiled coil</keyword>
<dbReference type="InterPro" id="IPR008969">
    <property type="entry name" value="CarboxyPept-like_regulatory"/>
</dbReference>
<evidence type="ECO:0000313" key="4">
    <source>
        <dbReference type="Proteomes" id="UP000245468"/>
    </source>
</evidence>
<feature type="signal peptide" evidence="2">
    <location>
        <begin position="1"/>
        <end position="22"/>
    </location>
</feature>
<sequence length="862" mass="99348">MKSIKLLYSLTILIVFASSVNAQQIHGIIRNKQGEIMPFATVWVSNLNKGTTANEEGNYSIKTGIGKHTLVFRFLGHSPKTYTVELESANSDKKLDVVLEEQAVALAEVNVGGLKEDPAIGIMRRMIAMAPFHLKELDAYEAKAYVKGSGKVTEVSALVKMLGGKKIEKEMGVKVGSTYVLEGINQINYQKPNRLQEKVISNRNNLPAAINQGLNLRVTQTNFYRPKVWGSLWSPFGPQAFQLYKFAYLGSFTQDGMTISKIQVQPRASYDDLFEGTVQVVEDTWSIYSFQLRFKDPNGSYGFTQQNALFQGVWMPIQYDSQVNFDAFGIKANFRYITQIKQYQIKVNPAFVVKPAIIEERLNKELAKEINREKVKDPKQALGKELTRKKLKEVLKEVDKLEKKENLAKMDGLTSDYTFEVDSMSRNKSEGFWEEERQVPLTEAEKVGYKEADSLWIAGADKRRKDSINSLPKFHFGQLFSGKYYNYEKNLIGKSLNLSSFGGGFNAVDGFYLDRSLTYRNRFGRNNYLTLGGNVRYAFARHNWNGDVFLERNFDENRQYLKAEIGSNVFQINRSNPISPFLNMFYSLLVSENYVRLFQKNYVSLNYQYQFTPSIRFLSLFEYRNREILTNSVEHGWLDQEKHFEPNMPSNTAWGNQIPARGSQFASSLGFRWQPKATWNRFNGVRRINNNEGPSFNFIYAFGTGDDQFQRLNVDYNQYINLARLGTLNLHLNYTTYLQKATNFLDYTHFNGNQTIFISANDQSFRALPYYAYSTTDNHFKMHVKWEPRKLMLSQWNVLTQYGIREYVVYNRLQLLAGVNQGAYQELVYGISGIGKFLGLEVAYPMSNWVPERFKLLLRFPF</sequence>
<protein>
    <recommendedName>
        <fullName evidence="5">Carboxypeptidase-like regulatory domain-containing protein</fullName>
    </recommendedName>
</protein>
<feature type="chain" id="PRO_5015659592" description="Carboxypeptidase-like regulatory domain-containing protein" evidence="2">
    <location>
        <begin position="23"/>
        <end position="862"/>
    </location>
</feature>
<gene>
    <name evidence="3" type="ORF">HME7025_01500</name>
</gene>
<dbReference type="Pfam" id="PF13715">
    <property type="entry name" value="CarbopepD_reg_2"/>
    <property type="match status" value="1"/>
</dbReference>
<dbReference type="SUPFAM" id="SSF49464">
    <property type="entry name" value="Carboxypeptidase regulatory domain-like"/>
    <property type="match status" value="1"/>
</dbReference>
<evidence type="ECO:0000313" key="3">
    <source>
        <dbReference type="EMBL" id="AWL09356.1"/>
    </source>
</evidence>
<evidence type="ECO:0000256" key="2">
    <source>
        <dbReference type="SAM" id="SignalP"/>
    </source>
</evidence>
<feature type="coiled-coil region" evidence="1">
    <location>
        <begin position="384"/>
        <end position="411"/>
    </location>
</feature>
<evidence type="ECO:0008006" key="5">
    <source>
        <dbReference type="Google" id="ProtNLM"/>
    </source>
</evidence>
<dbReference type="KEGG" id="psez:HME7025_01500"/>
<dbReference type="Proteomes" id="UP000245468">
    <property type="component" value="Chromosome"/>
</dbReference>
<dbReference type="AlphaFoldDB" id="A0A2S2DVH6"/>
<name>A0A2S2DVH6_9BACT</name>
<dbReference type="Gene3D" id="2.60.40.1120">
    <property type="entry name" value="Carboxypeptidase-like, regulatory domain"/>
    <property type="match status" value="1"/>
</dbReference>
<dbReference type="OrthoDB" id="983143at2"/>
<reference evidence="4" key="1">
    <citation type="submission" date="2018-05" db="EMBL/GenBank/DDBJ databases">
        <title>Pseudarcicella sp. HME7025 Genome sequencing and assembly.</title>
        <authorList>
            <person name="Kim H."/>
            <person name="Kang H."/>
            <person name="Joh K."/>
        </authorList>
    </citation>
    <scope>NUCLEOTIDE SEQUENCE [LARGE SCALE GENOMIC DNA]</scope>
    <source>
        <strain evidence="4">HME7025</strain>
    </source>
</reference>
<accession>A0A2S2DVH6</accession>
<proteinExistence type="predicted"/>
<organism evidence="3 4">
    <name type="scientific">Aquirufa nivalisilvae</name>
    <dbReference type="NCBI Taxonomy" id="2516557"/>
    <lineage>
        <taxon>Bacteria</taxon>
        <taxon>Pseudomonadati</taxon>
        <taxon>Bacteroidota</taxon>
        <taxon>Cytophagia</taxon>
        <taxon>Cytophagales</taxon>
        <taxon>Flectobacillaceae</taxon>
        <taxon>Aquirufa</taxon>
    </lineage>
</organism>
<dbReference type="EMBL" id="CP029346">
    <property type="protein sequence ID" value="AWL09356.1"/>
    <property type="molecule type" value="Genomic_DNA"/>
</dbReference>
<dbReference type="InterPro" id="IPR043741">
    <property type="entry name" value="DUF5686"/>
</dbReference>
<keyword evidence="4" id="KW-1185">Reference proteome</keyword>
<evidence type="ECO:0000256" key="1">
    <source>
        <dbReference type="SAM" id="Coils"/>
    </source>
</evidence>